<dbReference type="SUPFAM" id="SSF52047">
    <property type="entry name" value="RNI-like"/>
    <property type="match status" value="1"/>
</dbReference>
<reference evidence="7" key="1">
    <citation type="submission" date="2025-08" db="UniProtKB">
        <authorList>
            <consortium name="RefSeq"/>
        </authorList>
    </citation>
    <scope>IDENTIFICATION</scope>
    <source>
        <tissue evidence="7">Whole body</tissue>
    </source>
</reference>
<organism evidence="6 7">
    <name type="scientific">Temnothorax curvispinosus</name>
    <dbReference type="NCBI Taxonomy" id="300111"/>
    <lineage>
        <taxon>Eukaryota</taxon>
        <taxon>Metazoa</taxon>
        <taxon>Ecdysozoa</taxon>
        <taxon>Arthropoda</taxon>
        <taxon>Hexapoda</taxon>
        <taxon>Insecta</taxon>
        <taxon>Pterygota</taxon>
        <taxon>Neoptera</taxon>
        <taxon>Endopterygota</taxon>
        <taxon>Hymenoptera</taxon>
        <taxon>Apocrita</taxon>
        <taxon>Aculeata</taxon>
        <taxon>Formicoidea</taxon>
        <taxon>Formicidae</taxon>
        <taxon>Myrmicinae</taxon>
        <taxon>Temnothorax</taxon>
    </lineage>
</organism>
<dbReference type="PROSITE" id="PS50181">
    <property type="entry name" value="FBOX"/>
    <property type="match status" value="1"/>
</dbReference>
<dbReference type="InterPro" id="IPR006553">
    <property type="entry name" value="Leu-rich_rpt_Cys-con_subtyp"/>
</dbReference>
<name>A0A6J1Q871_9HYME</name>
<evidence type="ECO:0000259" key="5">
    <source>
        <dbReference type="PROSITE" id="PS50181"/>
    </source>
</evidence>
<evidence type="ECO:0000256" key="3">
    <source>
        <dbReference type="PROSITE-ProRule" id="PRU00176"/>
    </source>
</evidence>
<dbReference type="RefSeq" id="XP_024878457.1">
    <property type="nucleotide sequence ID" value="XM_025022689.1"/>
</dbReference>
<dbReference type="GO" id="GO:0003723">
    <property type="term" value="F:RNA binding"/>
    <property type="evidence" value="ECO:0007669"/>
    <property type="project" value="UniProtKB-UniRule"/>
</dbReference>
<dbReference type="Proteomes" id="UP000504618">
    <property type="component" value="Unplaced"/>
</dbReference>
<dbReference type="PROSITE" id="PS50102">
    <property type="entry name" value="RRM"/>
    <property type="match status" value="1"/>
</dbReference>
<keyword evidence="6" id="KW-1185">Reference proteome</keyword>
<dbReference type="InterPro" id="IPR001810">
    <property type="entry name" value="F-box_dom"/>
</dbReference>
<dbReference type="SMART" id="SM00256">
    <property type="entry name" value="FBOX"/>
    <property type="match status" value="1"/>
</dbReference>
<dbReference type="SMART" id="SM00367">
    <property type="entry name" value="LRR_CC"/>
    <property type="match status" value="5"/>
</dbReference>
<dbReference type="SUPFAM" id="SSF54928">
    <property type="entry name" value="RNA-binding domain, RBD"/>
    <property type="match status" value="1"/>
</dbReference>
<dbReference type="InterPro" id="IPR036047">
    <property type="entry name" value="F-box-like_dom_sf"/>
</dbReference>
<dbReference type="Gene3D" id="3.80.10.10">
    <property type="entry name" value="Ribonuclease Inhibitor"/>
    <property type="match status" value="2"/>
</dbReference>
<feature type="domain" description="F-box" evidence="5">
    <location>
        <begin position="178"/>
        <end position="222"/>
    </location>
</feature>
<feature type="domain" description="RRM" evidence="4">
    <location>
        <begin position="37"/>
        <end position="136"/>
    </location>
</feature>
<dbReference type="InterPro" id="IPR012677">
    <property type="entry name" value="Nucleotide-bd_a/b_plait_sf"/>
</dbReference>
<evidence type="ECO:0000256" key="2">
    <source>
        <dbReference type="ARBA" id="ARBA00022884"/>
    </source>
</evidence>
<accession>A0A6J1Q871</accession>
<dbReference type="InterPro" id="IPR032675">
    <property type="entry name" value="LRR_dom_sf"/>
</dbReference>
<keyword evidence="1" id="KW-0833">Ubl conjugation pathway</keyword>
<dbReference type="Pfam" id="PF00646">
    <property type="entry name" value="F-box"/>
    <property type="match status" value="1"/>
</dbReference>
<dbReference type="InterPro" id="IPR035979">
    <property type="entry name" value="RBD_domain_sf"/>
</dbReference>
<dbReference type="GeneID" id="112458870"/>
<dbReference type="Gene3D" id="3.30.70.330">
    <property type="match status" value="1"/>
</dbReference>
<dbReference type="PANTHER" id="PTHR13318">
    <property type="entry name" value="PARTNER OF PAIRED, ISOFORM B-RELATED"/>
    <property type="match status" value="1"/>
</dbReference>
<dbReference type="SUPFAM" id="SSF81383">
    <property type="entry name" value="F-box domain"/>
    <property type="match status" value="1"/>
</dbReference>
<dbReference type="Pfam" id="PF00076">
    <property type="entry name" value="RRM_1"/>
    <property type="match status" value="1"/>
</dbReference>
<dbReference type="Gene3D" id="1.20.1280.50">
    <property type="match status" value="1"/>
</dbReference>
<dbReference type="GO" id="GO:0031146">
    <property type="term" value="P:SCF-dependent proteasomal ubiquitin-dependent protein catabolic process"/>
    <property type="evidence" value="ECO:0007669"/>
    <property type="project" value="TreeGrafter"/>
</dbReference>
<dbReference type="InterPro" id="IPR000504">
    <property type="entry name" value="RRM_dom"/>
</dbReference>
<dbReference type="SMART" id="SM00360">
    <property type="entry name" value="RRM"/>
    <property type="match status" value="1"/>
</dbReference>
<evidence type="ECO:0000259" key="4">
    <source>
        <dbReference type="PROSITE" id="PS50102"/>
    </source>
</evidence>
<dbReference type="CDD" id="cd00590">
    <property type="entry name" value="RRM_SF"/>
    <property type="match status" value="1"/>
</dbReference>
<gene>
    <name evidence="7" type="primary">LOC112458870</name>
</gene>
<protein>
    <submittedName>
        <fullName evidence="7">F-box/LRR-repeat protein 7-like</fullName>
    </submittedName>
</protein>
<dbReference type="InterPro" id="IPR057207">
    <property type="entry name" value="FBXL15_LRR"/>
</dbReference>
<evidence type="ECO:0000313" key="7">
    <source>
        <dbReference type="RefSeq" id="XP_024878457.1"/>
    </source>
</evidence>
<dbReference type="AlphaFoldDB" id="A0A6J1Q871"/>
<dbReference type="GO" id="GO:0019005">
    <property type="term" value="C:SCF ubiquitin ligase complex"/>
    <property type="evidence" value="ECO:0007669"/>
    <property type="project" value="TreeGrafter"/>
</dbReference>
<proteinExistence type="predicted"/>
<dbReference type="Pfam" id="PF25372">
    <property type="entry name" value="DUF7885"/>
    <property type="match status" value="1"/>
</dbReference>
<evidence type="ECO:0000256" key="1">
    <source>
        <dbReference type="ARBA" id="ARBA00022786"/>
    </source>
</evidence>
<dbReference type="OrthoDB" id="549243at2759"/>
<keyword evidence="2 3" id="KW-0694">RNA-binding</keyword>
<evidence type="ECO:0000313" key="6">
    <source>
        <dbReference type="Proteomes" id="UP000504618"/>
    </source>
</evidence>
<sequence length="624" mass="71606">MAAPVSTWVDYVCPFAQIATDSTDCLRSEMVDDVPIRKLFVGNLAERTTFKDVRNCFSKYGNVESCYLHRNRRNQEEMPEYKKSNYAFVTFTKVEDAAKAMLAGRLVWSTARKGRTRIIEGINLHDRWLKVKATDPWHQPDYTEQRLYTMGKDSNKTCERKLNLEQYFHKYLQNDTENVSIHMLNDDCLRHIFLFLPIKERVRIEIVCKRWRDLSQDLWRTMTFDLSSSTWNFMFDYSGSECQMHPHGFHAFYKILLKYGRFLTRIKIGRLPRLSWLRPSVLTVIGKLCPNLTSIDVTSLRVSTPGIRALANNCRHITKLNLGPSTKCCETELKCLFKLNQNLEYLAINGSCDSIFDECLLCLPEQTMHTIILNDCSFSDTHLSMVLKKLENLKHLAINRCKNCCAHTLKVIGQHCKSLRTLELDKSYVETADMLNLIHLVNLQVLKITHNPNVSDDFLTDLVQHCQQLTNVDITGCSNVSDVGLTAIATLVRLEKLNVTDMQQITDDGLKNMCNLKVFKCRRCLFSDRGITTLIRSSPELQLLDLFGCRNINNSTIEVAKDVCSSRTNNVMLKIIVPRTAILTEEGRLPRHIVNDLLDDLSGSVSNLCLVDRGIFSSFLDDEV</sequence>